<dbReference type="Proteomes" id="UP001054945">
    <property type="component" value="Unassembled WGS sequence"/>
</dbReference>
<sequence length="195" mass="22117">MDNFYLPVVFHLKELKTRHSQKTHFIVPFSKTLVNDTSRVPWNSVPNSVFQFIPKTYDESLMSPKVVQHLPKHFTLSSVIDIFHGICFEKSVRRWKGWGWNVRKGGGGYASSSFPPQAQQNSSPDLMCSSSPIGTQSSVGKIPNQVSCSWKTIILSTRQNQEEVTLPCTDGCLLMHKNRYSQPGRPLVQYIKCNT</sequence>
<gene>
    <name evidence="1" type="ORF">CEXT_386861</name>
</gene>
<evidence type="ECO:0000313" key="1">
    <source>
        <dbReference type="EMBL" id="GIX85442.1"/>
    </source>
</evidence>
<keyword evidence="2" id="KW-1185">Reference proteome</keyword>
<evidence type="ECO:0000313" key="2">
    <source>
        <dbReference type="Proteomes" id="UP001054945"/>
    </source>
</evidence>
<name>A0AAV4NKW7_CAEEX</name>
<dbReference type="EMBL" id="BPLR01003513">
    <property type="protein sequence ID" value="GIX85442.1"/>
    <property type="molecule type" value="Genomic_DNA"/>
</dbReference>
<accession>A0AAV4NKW7</accession>
<protein>
    <submittedName>
        <fullName evidence="1">Uncharacterized protein</fullName>
    </submittedName>
</protein>
<dbReference type="AlphaFoldDB" id="A0AAV4NKW7"/>
<comment type="caution">
    <text evidence="1">The sequence shown here is derived from an EMBL/GenBank/DDBJ whole genome shotgun (WGS) entry which is preliminary data.</text>
</comment>
<organism evidence="1 2">
    <name type="scientific">Caerostris extrusa</name>
    <name type="common">Bark spider</name>
    <name type="synonym">Caerostris bankana</name>
    <dbReference type="NCBI Taxonomy" id="172846"/>
    <lineage>
        <taxon>Eukaryota</taxon>
        <taxon>Metazoa</taxon>
        <taxon>Ecdysozoa</taxon>
        <taxon>Arthropoda</taxon>
        <taxon>Chelicerata</taxon>
        <taxon>Arachnida</taxon>
        <taxon>Araneae</taxon>
        <taxon>Araneomorphae</taxon>
        <taxon>Entelegynae</taxon>
        <taxon>Araneoidea</taxon>
        <taxon>Araneidae</taxon>
        <taxon>Caerostris</taxon>
    </lineage>
</organism>
<reference evidence="1 2" key="1">
    <citation type="submission" date="2021-06" db="EMBL/GenBank/DDBJ databases">
        <title>Caerostris extrusa draft genome.</title>
        <authorList>
            <person name="Kono N."/>
            <person name="Arakawa K."/>
        </authorList>
    </citation>
    <scope>NUCLEOTIDE SEQUENCE [LARGE SCALE GENOMIC DNA]</scope>
</reference>
<proteinExistence type="predicted"/>